<keyword evidence="1" id="KW-0472">Membrane</keyword>
<evidence type="ECO:0000256" key="1">
    <source>
        <dbReference type="SAM" id="Phobius"/>
    </source>
</evidence>
<keyword evidence="1" id="KW-1133">Transmembrane helix</keyword>
<reference evidence="2" key="1">
    <citation type="journal article" date="2023" name="Virology">
        <title>Broadening the host range and genetic diversity of waikaviruses.</title>
        <authorList>
            <person name="Sidharthan V.K."/>
            <person name="Rajeswari V."/>
            <person name="Baranwal V.K."/>
        </authorList>
    </citation>
    <scope>NUCLEOTIDE SEQUENCE</scope>
    <source>
        <strain evidence="2">Thy vul</strain>
    </source>
</reference>
<feature type="transmembrane region" description="Helical" evidence="1">
    <location>
        <begin position="7"/>
        <end position="28"/>
    </location>
</feature>
<keyword evidence="1" id="KW-0812">Transmembrane</keyword>
<feature type="transmembrane region" description="Helical" evidence="1">
    <location>
        <begin position="34"/>
        <end position="56"/>
    </location>
</feature>
<protein>
    <submittedName>
        <fullName evidence="2">ORFX protein</fullName>
    </submittedName>
</protein>
<organism evidence="2">
    <name type="scientific">Thymus vulgaris waikavirus</name>
    <dbReference type="NCBI Taxonomy" id="3027352"/>
    <lineage>
        <taxon>Viruses</taxon>
        <taxon>Riboviria</taxon>
        <taxon>Orthornavirae</taxon>
        <taxon>Pisuviricota</taxon>
        <taxon>Pisoniviricetes</taxon>
        <taxon>Picornavirales</taxon>
        <taxon>Secoviridae</taxon>
        <taxon>Waikavirus</taxon>
        <taxon>Ritunrivirus</taxon>
        <taxon>Waikavirus thymi</taxon>
    </lineage>
</organism>
<accession>A0AA48P960</accession>
<evidence type="ECO:0000313" key="2">
    <source>
        <dbReference type="EMBL" id="DBA13327.1"/>
    </source>
</evidence>
<dbReference type="EMBL" id="BK062999">
    <property type="protein sequence ID" value="DBA13327.1"/>
    <property type="molecule type" value="Genomic_RNA"/>
</dbReference>
<proteinExistence type="predicted"/>
<sequence length="89" mass="9541">MAMQRTLLVVSLAVNMLALFLMALGLILKLKVVLVVAVFVIMLSIFLNVLALVTVGGENFSQFTERIAAGTPLARHAVQPAPLPARGNR</sequence>
<name>A0AA48P960_9SECO</name>